<reference evidence="1" key="1">
    <citation type="submission" date="2021-01" db="EMBL/GenBank/DDBJ databases">
        <authorList>
            <person name="Corre E."/>
            <person name="Pelletier E."/>
            <person name="Niang G."/>
            <person name="Scheremetjew M."/>
            <person name="Finn R."/>
            <person name="Kale V."/>
            <person name="Holt S."/>
            <person name="Cochrane G."/>
            <person name="Meng A."/>
            <person name="Brown T."/>
            <person name="Cohen L."/>
        </authorList>
    </citation>
    <scope>NUCLEOTIDE SEQUENCE</scope>
    <source>
        <strain evidence="1">CCAP 1951/1</strain>
    </source>
</reference>
<dbReference type="EMBL" id="HBGF01025882">
    <property type="protein sequence ID" value="CAD9120549.1"/>
    <property type="molecule type" value="Transcribed_RNA"/>
</dbReference>
<gene>
    <name evidence="1" type="ORF">NDES1114_LOCUS17112</name>
</gene>
<sequence length="242" mass="27249">MSVGREMPAPTFKGTEIPGVQESVWVAMNMFTSLFQAGLTHSRTTFGRAAPHSALDEYDSGTQSWAGEGGLRYRVPLVDLPSELHTRSKYRNIRILLDNLRTICLTDQLPCTPEEKEFWGNYRMLKFQLFLNPFAASASTLYVTMKVLQDKIPIMVRGRAVPFLLAGVFAEQYQEANFPAQDLLQSALMARTPLGDAARAEWQRLQPATIPQSYFTMYQLRNIVRDPIPGFQFGGNLHEALA</sequence>
<evidence type="ECO:0000313" key="1">
    <source>
        <dbReference type="EMBL" id="CAD9120549.1"/>
    </source>
</evidence>
<accession>A0A7S1Q4W7</accession>
<name>A0A7S1Q4W7_NEODS</name>
<protein>
    <submittedName>
        <fullName evidence="1">Uncharacterized protein</fullName>
    </submittedName>
</protein>
<organism evidence="1">
    <name type="scientific">Neobodo designis</name>
    <name type="common">Flagellated protozoan</name>
    <name type="synonym">Bodo designis</name>
    <dbReference type="NCBI Taxonomy" id="312471"/>
    <lineage>
        <taxon>Eukaryota</taxon>
        <taxon>Discoba</taxon>
        <taxon>Euglenozoa</taxon>
        <taxon>Kinetoplastea</taxon>
        <taxon>Metakinetoplastina</taxon>
        <taxon>Neobodonida</taxon>
        <taxon>Neobodo</taxon>
    </lineage>
</organism>
<proteinExistence type="predicted"/>
<dbReference type="AlphaFoldDB" id="A0A7S1Q4W7"/>